<dbReference type="InterPro" id="IPR009057">
    <property type="entry name" value="Homeodomain-like_sf"/>
</dbReference>
<accession>A0ABM3IYF5</accession>
<dbReference type="InterPro" id="IPR004875">
    <property type="entry name" value="DDE_SF_endonuclease_dom"/>
</dbReference>
<dbReference type="PROSITE" id="PS51253">
    <property type="entry name" value="HTH_CENPB"/>
    <property type="match status" value="1"/>
</dbReference>
<dbReference type="GeneID" id="125775439"/>
<gene>
    <name evidence="5" type="primary">LOC125775439</name>
</gene>
<organism evidence="4 5">
    <name type="scientific">Bactrocera dorsalis</name>
    <name type="common">Oriental fruit fly</name>
    <name type="synonym">Dacus dorsalis</name>
    <dbReference type="NCBI Taxonomy" id="27457"/>
    <lineage>
        <taxon>Eukaryota</taxon>
        <taxon>Metazoa</taxon>
        <taxon>Ecdysozoa</taxon>
        <taxon>Arthropoda</taxon>
        <taxon>Hexapoda</taxon>
        <taxon>Insecta</taxon>
        <taxon>Pterygota</taxon>
        <taxon>Neoptera</taxon>
        <taxon>Endopterygota</taxon>
        <taxon>Diptera</taxon>
        <taxon>Brachycera</taxon>
        <taxon>Muscomorpha</taxon>
        <taxon>Tephritoidea</taxon>
        <taxon>Tephritidae</taxon>
        <taxon>Bactrocera</taxon>
        <taxon>Bactrocera</taxon>
    </lineage>
</organism>
<keyword evidence="2" id="KW-0238">DNA-binding</keyword>
<dbReference type="RefSeq" id="XP_049302022.1">
    <property type="nucleotide sequence ID" value="XM_049446065.1"/>
</dbReference>
<evidence type="ECO:0000313" key="4">
    <source>
        <dbReference type="Proteomes" id="UP001652620"/>
    </source>
</evidence>
<dbReference type="PANTHER" id="PTHR19303:SF73">
    <property type="entry name" value="PROTEIN PDC2"/>
    <property type="match status" value="1"/>
</dbReference>
<proteinExistence type="predicted"/>
<sequence length="318" mass="36073">MCFHWFAKARSQKIPISGPILKAKAMEIAGKLGVPNFKASDGWLDKWRLRNNVSFKCISGEAADVNQDDVEQFQTKLQTLLNGYKPEDIYNADESGLFFRALPDKTLAFKSEKCMGGKLSKERLTILFCANMARDKEPLLVIGKAARPRSFKHVPIAKLPVDWKSNKKAWMTREVMSEWLQQFNRRMKAQNRKIILFLNNAASHPNELDLTNIKICFLPPNTTSVSQPLDQGIIQNFKTLYRSLVLKHLITKIGDTSSASELSKSINVLEAVYFIKASWDKVEATTIRNCFRKAGFLETLEHPSDFDPEETHSTGSLC</sequence>
<reference evidence="5" key="2">
    <citation type="submission" date="2025-08" db="UniProtKB">
        <authorList>
            <consortium name="RefSeq"/>
        </authorList>
    </citation>
    <scope>IDENTIFICATION</scope>
    <source>
        <tissue evidence="5">Adult</tissue>
    </source>
</reference>
<dbReference type="Pfam" id="PF03184">
    <property type="entry name" value="DDE_1"/>
    <property type="match status" value="1"/>
</dbReference>
<dbReference type="InterPro" id="IPR050863">
    <property type="entry name" value="CenT-Element_Derived"/>
</dbReference>
<dbReference type="Proteomes" id="UP001652620">
    <property type="component" value="Chromosome 1"/>
</dbReference>
<dbReference type="Gene3D" id="1.10.10.60">
    <property type="entry name" value="Homeodomain-like"/>
    <property type="match status" value="1"/>
</dbReference>
<protein>
    <submittedName>
        <fullName evidence="5">Tigger transposable element-derived protein 6-like</fullName>
    </submittedName>
</protein>
<feature type="domain" description="HTH CENPB-type" evidence="3">
    <location>
        <begin position="1"/>
        <end position="57"/>
    </location>
</feature>
<evidence type="ECO:0000256" key="2">
    <source>
        <dbReference type="ARBA" id="ARBA00023125"/>
    </source>
</evidence>
<comment type="subcellular location">
    <subcellularLocation>
        <location evidence="1">Nucleus</location>
    </subcellularLocation>
</comment>
<dbReference type="PANTHER" id="PTHR19303">
    <property type="entry name" value="TRANSPOSON"/>
    <property type="match status" value="1"/>
</dbReference>
<evidence type="ECO:0000259" key="3">
    <source>
        <dbReference type="PROSITE" id="PS51253"/>
    </source>
</evidence>
<keyword evidence="4" id="KW-1185">Reference proteome</keyword>
<evidence type="ECO:0000256" key="1">
    <source>
        <dbReference type="ARBA" id="ARBA00004123"/>
    </source>
</evidence>
<name>A0ABM3IYF5_BACDO</name>
<evidence type="ECO:0000313" key="5">
    <source>
        <dbReference type="RefSeq" id="XP_049302022.1"/>
    </source>
</evidence>
<dbReference type="InterPro" id="IPR006600">
    <property type="entry name" value="HTH_CenpB_DNA-bd_dom"/>
</dbReference>
<dbReference type="SMART" id="SM00674">
    <property type="entry name" value="CENPB"/>
    <property type="match status" value="1"/>
</dbReference>
<reference evidence="4" key="1">
    <citation type="submission" date="2025-05" db="UniProtKB">
        <authorList>
            <consortium name="RefSeq"/>
        </authorList>
    </citation>
    <scope>NUCLEOTIDE SEQUENCE [LARGE SCALE GENOMIC DNA]</scope>
</reference>
<dbReference type="SUPFAM" id="SSF46689">
    <property type="entry name" value="Homeodomain-like"/>
    <property type="match status" value="1"/>
</dbReference>
<dbReference type="Pfam" id="PF03221">
    <property type="entry name" value="HTH_Tnp_Tc5"/>
    <property type="match status" value="1"/>
</dbReference>